<dbReference type="PROSITE" id="PS51257">
    <property type="entry name" value="PROKAR_LIPOPROTEIN"/>
    <property type="match status" value="1"/>
</dbReference>
<name>A0ABS8AIW1_9BACT</name>
<organism evidence="1 2">
    <name type="scientific">Hymenobacter nitidus</name>
    <dbReference type="NCBI Taxonomy" id="2880929"/>
    <lineage>
        <taxon>Bacteria</taxon>
        <taxon>Pseudomonadati</taxon>
        <taxon>Bacteroidota</taxon>
        <taxon>Cytophagia</taxon>
        <taxon>Cytophagales</taxon>
        <taxon>Hymenobacteraceae</taxon>
        <taxon>Hymenobacter</taxon>
    </lineage>
</organism>
<dbReference type="Proteomes" id="UP001165297">
    <property type="component" value="Unassembled WGS sequence"/>
</dbReference>
<reference evidence="1" key="1">
    <citation type="submission" date="2021-10" db="EMBL/GenBank/DDBJ databases">
        <authorList>
            <person name="Dean J.D."/>
            <person name="Kim M.K."/>
            <person name="Newey C.N."/>
            <person name="Stoker T.S."/>
            <person name="Thompson D.W."/>
            <person name="Grose J.H."/>
        </authorList>
    </citation>
    <scope>NUCLEOTIDE SEQUENCE</scope>
    <source>
        <strain evidence="1">BT635</strain>
    </source>
</reference>
<keyword evidence="2" id="KW-1185">Reference proteome</keyword>
<sequence>MKKLAILFLTSGLLAGCEKDVPVGDVLQAFTVSPRTLEADGQSTAEVSVKLPPETSADRRNVVFTAGKGLFSPAGTAKYTAKAEFINGELIAKATLRMPLQPGSVEVTAQLEYDSPVQEYALKDVIEATPSVPASLVIEPSRFGLGTNYTGEVRLLGTLRNAQRRNVSTGNRVLFEDFLPSGARANGRFRNNQLQSNDTSRVSTIYAAPAYPLGTTIKVRGTVLDANGLKTRVADSVLLTVNF</sequence>
<comment type="caution">
    <text evidence="1">The sequence shown here is derived from an EMBL/GenBank/DDBJ whole genome shotgun (WGS) entry which is preliminary data.</text>
</comment>
<evidence type="ECO:0008006" key="3">
    <source>
        <dbReference type="Google" id="ProtNLM"/>
    </source>
</evidence>
<evidence type="ECO:0000313" key="2">
    <source>
        <dbReference type="Proteomes" id="UP001165297"/>
    </source>
</evidence>
<protein>
    <recommendedName>
        <fullName evidence="3">DUF3823 domain-containing protein</fullName>
    </recommendedName>
</protein>
<gene>
    <name evidence="1" type="ORF">LGH70_22440</name>
</gene>
<proteinExistence type="predicted"/>
<accession>A0ABS8AIW1</accession>
<dbReference type="RefSeq" id="WP_226190200.1">
    <property type="nucleotide sequence ID" value="NZ_JAJADQ010000016.1"/>
</dbReference>
<evidence type="ECO:0000313" key="1">
    <source>
        <dbReference type="EMBL" id="MCB2380368.1"/>
    </source>
</evidence>
<dbReference type="EMBL" id="JAJADQ010000016">
    <property type="protein sequence ID" value="MCB2380368.1"/>
    <property type="molecule type" value="Genomic_DNA"/>
</dbReference>